<sequence length="512" mass="54447">MPETTDQSGVYVIGAGIGGLSAALRLAHAGLPITVLERQATPGGKMRCTPSDAGPVDAGPTVLTLRPVFEALFADVGESLSEHVTLHANPVLARHFWSDGTRLDLMADPAASRANIEAVFGTRARDDFDRFSNRARRLFEAFDLPMMQSAAPSQARLARRVLRNPALIADMAPHRSLMSLLDEAFQEPKLAQLFARYATYVGGLPHHAPALLSLIWQAEAQGVWSVKGGMHRLAQAIARLAQARGARILYGQTVTGLLMRDRRVSGIVTRTDRFATDQVVFNGDPRALQTGLLGQGVSRAVPAASVEPRSLSAHVHTFAARPQGPDLAAHNVFFADKPMAEFGPLARGLVPEDATLYICAQDRGGGASPNALERFEIIRNAPPTLSDNHDPTEETTQCHTRTFQRLARFGLRFSPAPQVTTLTTPTDFAALFPGSQGSLYGRSPAGLTAALKRPRARTAVPGLYLVGGGAHPGAGVPMATLSARHAAEAILADRTSTSLSHLAATPGGMSTA</sequence>
<dbReference type="InterPro" id="IPR008150">
    <property type="entry name" value="Phytoene_DH_bac_CS"/>
</dbReference>
<protein>
    <submittedName>
        <fullName evidence="7">1-hydroxycarotenoid 3,4-desaturase</fullName>
    </submittedName>
</protein>
<dbReference type="NCBIfam" id="NF045637">
    <property type="entry name" value="carotdesatCrtDProt"/>
    <property type="match status" value="1"/>
</dbReference>
<dbReference type="PANTHER" id="PTHR43734:SF7">
    <property type="entry name" value="4,4'-DIAPONEUROSPORENE OXYGENASE"/>
    <property type="match status" value="1"/>
</dbReference>
<keyword evidence="8" id="KW-1185">Reference proteome</keyword>
<dbReference type="OrthoDB" id="9774675at2"/>
<dbReference type="GO" id="GO:0016117">
    <property type="term" value="P:carotenoid biosynthetic process"/>
    <property type="evidence" value="ECO:0007669"/>
    <property type="project" value="UniProtKB-KW"/>
</dbReference>
<comment type="pathway">
    <text evidence="1 5">Carotenoid biosynthesis.</text>
</comment>
<evidence type="ECO:0000313" key="8">
    <source>
        <dbReference type="Proteomes" id="UP000198914"/>
    </source>
</evidence>
<reference evidence="8" key="1">
    <citation type="submission" date="2016-10" db="EMBL/GenBank/DDBJ databases">
        <authorList>
            <person name="Varghese N."/>
            <person name="Submissions S."/>
        </authorList>
    </citation>
    <scope>NUCLEOTIDE SEQUENCE [LARGE SCALE GENOMIC DNA]</scope>
    <source>
        <strain evidence="8">DSM 100420</strain>
    </source>
</reference>
<organism evidence="7 8">
    <name type="scientific">Jannaschia faecimaris</name>
    <dbReference type="NCBI Taxonomy" id="1244108"/>
    <lineage>
        <taxon>Bacteria</taxon>
        <taxon>Pseudomonadati</taxon>
        <taxon>Pseudomonadota</taxon>
        <taxon>Alphaproteobacteria</taxon>
        <taxon>Rhodobacterales</taxon>
        <taxon>Roseobacteraceae</taxon>
        <taxon>Jannaschia</taxon>
    </lineage>
</organism>
<dbReference type="InterPro" id="IPR054841">
    <property type="entry name" value="carotdesatCrtD"/>
</dbReference>
<evidence type="ECO:0000259" key="6">
    <source>
        <dbReference type="Pfam" id="PF01593"/>
    </source>
</evidence>
<evidence type="ECO:0000256" key="3">
    <source>
        <dbReference type="ARBA" id="ARBA00022746"/>
    </source>
</evidence>
<dbReference type="InterPro" id="IPR014105">
    <property type="entry name" value="Carotenoid/retinoid_OxRdtase"/>
</dbReference>
<proteinExistence type="inferred from homology"/>
<dbReference type="GO" id="GO:0016627">
    <property type="term" value="F:oxidoreductase activity, acting on the CH-CH group of donors"/>
    <property type="evidence" value="ECO:0007669"/>
    <property type="project" value="UniProtKB-ARBA"/>
</dbReference>
<dbReference type="STRING" id="1244108.SAMN05444004_11664"/>
<dbReference type="Proteomes" id="UP000198914">
    <property type="component" value="Unassembled WGS sequence"/>
</dbReference>
<comment type="similarity">
    <text evidence="2 5">Belongs to the carotenoid/retinoid oxidoreductase family.</text>
</comment>
<gene>
    <name evidence="7" type="ORF">SAMN05444004_11664</name>
</gene>
<name>A0A1H3TDK2_9RHOB</name>
<dbReference type="PROSITE" id="PS00982">
    <property type="entry name" value="PHYTOENE_DH"/>
    <property type="match status" value="1"/>
</dbReference>
<dbReference type="InterPro" id="IPR002937">
    <property type="entry name" value="Amino_oxidase"/>
</dbReference>
<evidence type="ECO:0000256" key="2">
    <source>
        <dbReference type="ARBA" id="ARBA00006046"/>
    </source>
</evidence>
<evidence type="ECO:0000256" key="1">
    <source>
        <dbReference type="ARBA" id="ARBA00004829"/>
    </source>
</evidence>
<evidence type="ECO:0000256" key="5">
    <source>
        <dbReference type="RuleBase" id="RU362075"/>
    </source>
</evidence>
<keyword evidence="3 5" id="KW-0125">Carotenoid biosynthesis</keyword>
<dbReference type="AlphaFoldDB" id="A0A1H3TDK2"/>
<dbReference type="EMBL" id="FNPX01000016">
    <property type="protein sequence ID" value="SDZ48314.1"/>
    <property type="molecule type" value="Genomic_DNA"/>
</dbReference>
<evidence type="ECO:0000256" key="4">
    <source>
        <dbReference type="ARBA" id="ARBA00023002"/>
    </source>
</evidence>
<dbReference type="NCBIfam" id="TIGR02734">
    <property type="entry name" value="crtI_fam"/>
    <property type="match status" value="1"/>
</dbReference>
<dbReference type="RefSeq" id="WP_092647324.1">
    <property type="nucleotide sequence ID" value="NZ_FNPX01000016.1"/>
</dbReference>
<dbReference type="InterPro" id="IPR036188">
    <property type="entry name" value="FAD/NAD-bd_sf"/>
</dbReference>
<accession>A0A1H3TDK2</accession>
<dbReference type="SUPFAM" id="SSF51905">
    <property type="entry name" value="FAD/NAD(P)-binding domain"/>
    <property type="match status" value="1"/>
</dbReference>
<keyword evidence="4 5" id="KW-0560">Oxidoreductase</keyword>
<dbReference type="PANTHER" id="PTHR43734">
    <property type="entry name" value="PHYTOENE DESATURASE"/>
    <property type="match status" value="1"/>
</dbReference>
<dbReference type="Pfam" id="PF01593">
    <property type="entry name" value="Amino_oxidase"/>
    <property type="match status" value="1"/>
</dbReference>
<evidence type="ECO:0000313" key="7">
    <source>
        <dbReference type="EMBL" id="SDZ48314.1"/>
    </source>
</evidence>
<dbReference type="Gene3D" id="3.50.50.60">
    <property type="entry name" value="FAD/NAD(P)-binding domain"/>
    <property type="match status" value="2"/>
</dbReference>
<feature type="domain" description="Amine oxidase" evidence="6">
    <location>
        <begin position="17"/>
        <end position="491"/>
    </location>
</feature>